<protein>
    <recommendedName>
        <fullName evidence="5">Flagellar assembly factor FliW</fullName>
    </recommendedName>
</protein>
<proteinExistence type="inferred from homology"/>
<keyword evidence="4 5" id="KW-0143">Chaperone</keyword>
<dbReference type="RefSeq" id="WP_155477025.1">
    <property type="nucleotide sequence ID" value="NZ_WNKU01000016.1"/>
</dbReference>
<dbReference type="GO" id="GO:0044780">
    <property type="term" value="P:bacterial-type flagellum assembly"/>
    <property type="evidence" value="ECO:0007669"/>
    <property type="project" value="UniProtKB-UniRule"/>
</dbReference>
<keyword evidence="6" id="KW-0966">Cell projection</keyword>
<dbReference type="PANTHER" id="PTHR39190:SF1">
    <property type="entry name" value="FLAGELLAR ASSEMBLY FACTOR FLIW"/>
    <property type="match status" value="1"/>
</dbReference>
<evidence type="ECO:0000256" key="3">
    <source>
        <dbReference type="ARBA" id="ARBA00022845"/>
    </source>
</evidence>
<dbReference type="AlphaFoldDB" id="A0A6I3SM19"/>
<comment type="subcellular location">
    <subcellularLocation>
        <location evidence="5">Cytoplasm</location>
    </subcellularLocation>
</comment>
<keyword evidence="6" id="KW-0282">Flagellum</keyword>
<dbReference type="Proteomes" id="UP000430670">
    <property type="component" value="Unassembled WGS sequence"/>
</dbReference>
<dbReference type="InterPro" id="IPR024046">
    <property type="entry name" value="Flagellar_assmbl_FliW_dom_sf"/>
</dbReference>
<dbReference type="GO" id="GO:0006417">
    <property type="term" value="P:regulation of translation"/>
    <property type="evidence" value="ECO:0007669"/>
    <property type="project" value="UniProtKB-KW"/>
</dbReference>
<evidence type="ECO:0000256" key="1">
    <source>
        <dbReference type="ARBA" id="ARBA00022490"/>
    </source>
</evidence>
<dbReference type="NCBIfam" id="NF009793">
    <property type="entry name" value="PRK13285.1-1"/>
    <property type="match status" value="1"/>
</dbReference>
<reference evidence="6 7" key="1">
    <citation type="submission" date="2019-11" db="EMBL/GenBank/DDBJ databases">
        <title>Whole-genome sequence of a the green, strictly anaerobic photosynthetic bacterium Heliobacillus mobilis DSM 6151.</title>
        <authorList>
            <person name="Kyndt J.A."/>
            <person name="Meyer T.E."/>
        </authorList>
    </citation>
    <scope>NUCLEOTIDE SEQUENCE [LARGE SCALE GENOMIC DNA]</scope>
    <source>
        <strain evidence="6 7">DSM 6151</strain>
    </source>
</reference>
<accession>A0A6I3SM19</accession>
<organism evidence="6 7">
    <name type="scientific">Heliobacterium mobile</name>
    <name type="common">Heliobacillus mobilis</name>
    <dbReference type="NCBI Taxonomy" id="28064"/>
    <lineage>
        <taxon>Bacteria</taxon>
        <taxon>Bacillati</taxon>
        <taxon>Bacillota</taxon>
        <taxon>Clostridia</taxon>
        <taxon>Eubacteriales</taxon>
        <taxon>Heliobacteriaceae</taxon>
        <taxon>Heliobacterium</taxon>
    </lineage>
</organism>
<dbReference type="SUPFAM" id="SSF141457">
    <property type="entry name" value="BH3618-like"/>
    <property type="match status" value="1"/>
</dbReference>
<keyword evidence="2 5" id="KW-1005">Bacterial flagellum biogenesis</keyword>
<dbReference type="GO" id="GO:0005737">
    <property type="term" value="C:cytoplasm"/>
    <property type="evidence" value="ECO:0007669"/>
    <property type="project" value="UniProtKB-SubCell"/>
</dbReference>
<comment type="similarity">
    <text evidence="5">Belongs to the FliW family.</text>
</comment>
<comment type="caution">
    <text evidence="6">The sequence shown here is derived from an EMBL/GenBank/DDBJ whole genome shotgun (WGS) entry which is preliminary data.</text>
</comment>
<dbReference type="OrthoDB" id="9801235at2"/>
<comment type="subunit">
    <text evidence="5">Interacts with translational regulator CsrA and flagellin(s).</text>
</comment>
<dbReference type="InterPro" id="IPR003775">
    <property type="entry name" value="Flagellar_assembly_factor_FliW"/>
</dbReference>
<keyword evidence="3 5" id="KW-0810">Translation regulation</keyword>
<dbReference type="Pfam" id="PF02623">
    <property type="entry name" value="FliW"/>
    <property type="match status" value="1"/>
</dbReference>
<keyword evidence="1 5" id="KW-0963">Cytoplasm</keyword>
<evidence type="ECO:0000256" key="2">
    <source>
        <dbReference type="ARBA" id="ARBA00022795"/>
    </source>
</evidence>
<sequence length="155" mass="17260">MRIQTERFGELNISREEILRFSHGLPGFLKEVEFVLIPHGEDSPFAFLQSLMTPQLAFLVVNPFVFFPDYNAPIHINQISHIGINEANIGEIWTIVTVPENLENMTTNLLAPIVINRKNGEAVQVVLDKTNYTTKHRLFTAATKASAGNAGKGGE</sequence>
<dbReference type="EMBL" id="WNKU01000016">
    <property type="protein sequence ID" value="MTV49929.1"/>
    <property type="molecule type" value="Genomic_DNA"/>
</dbReference>
<comment type="function">
    <text evidence="5">Acts as an anti-CsrA protein, binds CsrA and prevents it from repressing translation of its target genes, one of which is flagellin. Binds to flagellin and participates in the assembly of the flagellum.</text>
</comment>
<evidence type="ECO:0000313" key="6">
    <source>
        <dbReference type="EMBL" id="MTV49929.1"/>
    </source>
</evidence>
<name>A0A6I3SM19_HELMO</name>
<evidence type="ECO:0000256" key="4">
    <source>
        <dbReference type="ARBA" id="ARBA00023186"/>
    </source>
</evidence>
<evidence type="ECO:0000256" key="5">
    <source>
        <dbReference type="HAMAP-Rule" id="MF_01185"/>
    </source>
</evidence>
<dbReference type="PANTHER" id="PTHR39190">
    <property type="entry name" value="FLAGELLAR ASSEMBLY FACTOR FLIW"/>
    <property type="match status" value="1"/>
</dbReference>
<dbReference type="Gene3D" id="2.30.290.10">
    <property type="entry name" value="BH3618-like"/>
    <property type="match status" value="1"/>
</dbReference>
<dbReference type="HAMAP" id="MF_01185">
    <property type="entry name" value="FliW"/>
    <property type="match status" value="1"/>
</dbReference>
<evidence type="ECO:0000313" key="7">
    <source>
        <dbReference type="Proteomes" id="UP000430670"/>
    </source>
</evidence>
<keyword evidence="6" id="KW-0969">Cilium</keyword>
<keyword evidence="7" id="KW-1185">Reference proteome</keyword>
<gene>
    <name evidence="5" type="primary">fliW</name>
    <name evidence="6" type="ORF">GJ688_13190</name>
</gene>